<dbReference type="RefSeq" id="WP_155441922.1">
    <property type="nucleotide sequence ID" value="NZ_WNLA01000026.1"/>
</dbReference>
<dbReference type="OrthoDB" id="5523615at2"/>
<feature type="signal peptide" evidence="1">
    <location>
        <begin position="1"/>
        <end position="23"/>
    </location>
</feature>
<evidence type="ECO:0000313" key="3">
    <source>
        <dbReference type="Proteomes" id="UP000484015"/>
    </source>
</evidence>
<dbReference type="EMBL" id="WNLA01000026">
    <property type="protein sequence ID" value="MTW05573.1"/>
    <property type="molecule type" value="Genomic_DNA"/>
</dbReference>
<reference evidence="2 3" key="1">
    <citation type="submission" date="2019-11" db="EMBL/GenBank/DDBJ databases">
        <title>Type strains purchased from KCTC, JCM and DSMZ.</title>
        <authorList>
            <person name="Lu H."/>
        </authorList>
    </citation>
    <scope>NUCLEOTIDE SEQUENCE [LARGE SCALE GENOMIC DNA]</scope>
    <source>
        <strain evidence="2 3">KCTC 42409</strain>
    </source>
</reference>
<dbReference type="AlphaFoldDB" id="A0A6L6Q6U4"/>
<evidence type="ECO:0000313" key="2">
    <source>
        <dbReference type="EMBL" id="MTW05573.1"/>
    </source>
</evidence>
<gene>
    <name evidence="2" type="ORF">GM668_26190</name>
</gene>
<dbReference type="Proteomes" id="UP000484015">
    <property type="component" value="Unassembled WGS sequence"/>
</dbReference>
<organism evidence="2 3">
    <name type="scientific">Pseudoduganella ginsengisoli</name>
    <dbReference type="NCBI Taxonomy" id="1462440"/>
    <lineage>
        <taxon>Bacteria</taxon>
        <taxon>Pseudomonadati</taxon>
        <taxon>Pseudomonadota</taxon>
        <taxon>Betaproteobacteria</taxon>
        <taxon>Burkholderiales</taxon>
        <taxon>Oxalobacteraceae</taxon>
        <taxon>Telluria group</taxon>
        <taxon>Pseudoduganella</taxon>
    </lineage>
</organism>
<protein>
    <submittedName>
        <fullName evidence="2">Uncharacterized protein</fullName>
    </submittedName>
</protein>
<accession>A0A6L6Q6U4</accession>
<feature type="chain" id="PRO_5026710114" evidence="1">
    <location>
        <begin position="24"/>
        <end position="159"/>
    </location>
</feature>
<comment type="caution">
    <text evidence="2">The sequence shown here is derived from an EMBL/GenBank/DDBJ whole genome shotgun (WGS) entry which is preliminary data.</text>
</comment>
<sequence>MIRQLGGCALAAMALLGAHAAGAQETSPAPAGELITIQGQKNPSAWFKAESQHFIVYSNTSRQDVTDLLNNMERLDFLLRVYTKAYFKEQQHESKLTLYYHNRLGTLEVHAPKLPANAVGVINSCSPGVQAAGVQFAPIVQLDNARLATAWNSRPAPGC</sequence>
<evidence type="ECO:0000256" key="1">
    <source>
        <dbReference type="SAM" id="SignalP"/>
    </source>
</evidence>
<keyword evidence="3" id="KW-1185">Reference proteome</keyword>
<proteinExistence type="predicted"/>
<keyword evidence="1" id="KW-0732">Signal</keyword>
<name>A0A6L6Q6U4_9BURK</name>